<accession>A0A3E5ENY3</accession>
<proteinExistence type="predicted"/>
<evidence type="ECO:0000313" key="1">
    <source>
        <dbReference type="EMBL" id="RGN90548.1"/>
    </source>
</evidence>
<dbReference type="EMBL" id="QSUZ01000001">
    <property type="protein sequence ID" value="RGN90548.1"/>
    <property type="molecule type" value="Genomic_DNA"/>
</dbReference>
<protein>
    <submittedName>
        <fullName evidence="1">Uncharacterized protein</fullName>
    </submittedName>
</protein>
<comment type="caution">
    <text evidence="1">The sequence shown here is derived from an EMBL/GenBank/DDBJ whole genome shotgun (WGS) entry which is preliminary data.</text>
</comment>
<sequence length="59" mass="7016">MEGKDEKLDITPELVLICRKVIRQYAKQIGRHDCHKCVIYAECEHDFVRCPELWKDISL</sequence>
<organism evidence="1 2">
    <name type="scientific">Blautia obeum</name>
    <dbReference type="NCBI Taxonomy" id="40520"/>
    <lineage>
        <taxon>Bacteria</taxon>
        <taxon>Bacillati</taxon>
        <taxon>Bacillota</taxon>
        <taxon>Clostridia</taxon>
        <taxon>Lachnospirales</taxon>
        <taxon>Lachnospiraceae</taxon>
        <taxon>Blautia</taxon>
    </lineage>
</organism>
<dbReference type="Proteomes" id="UP000261105">
    <property type="component" value="Unassembled WGS sequence"/>
</dbReference>
<dbReference type="AlphaFoldDB" id="A0A3E5ENY3"/>
<name>A0A3E5ENY3_9FIRM</name>
<evidence type="ECO:0000313" key="2">
    <source>
        <dbReference type="Proteomes" id="UP000261105"/>
    </source>
</evidence>
<reference evidence="1 2" key="1">
    <citation type="submission" date="2018-08" db="EMBL/GenBank/DDBJ databases">
        <title>A genome reference for cultivated species of the human gut microbiota.</title>
        <authorList>
            <person name="Zou Y."/>
            <person name="Xue W."/>
            <person name="Luo G."/>
        </authorList>
    </citation>
    <scope>NUCLEOTIDE SEQUENCE [LARGE SCALE GENOMIC DNA]</scope>
    <source>
        <strain evidence="1 2">OM03-6</strain>
    </source>
</reference>
<gene>
    <name evidence="1" type="ORF">DXB38_00755</name>
</gene>